<dbReference type="InterPro" id="IPR013083">
    <property type="entry name" value="Znf_RING/FYVE/PHD"/>
</dbReference>
<dbReference type="PANTHER" id="PTHR11685">
    <property type="entry name" value="RBR FAMILY RING FINGER AND IBR DOMAIN-CONTAINING"/>
    <property type="match status" value="1"/>
</dbReference>
<evidence type="ECO:0000256" key="6">
    <source>
        <dbReference type="ARBA" id="ARBA00022771"/>
    </source>
</evidence>
<accession>A0A158R9L9</accession>
<reference evidence="14" key="1">
    <citation type="submission" date="2016-04" db="UniProtKB">
        <authorList>
            <consortium name="WormBaseParasite"/>
        </authorList>
    </citation>
    <scope>IDENTIFICATION</scope>
</reference>
<dbReference type="FunFam" id="3.30.40.10:FF:000137">
    <property type="entry name" value="RanBP-type and C3HC4-type zinc finger-containing protein 1"/>
    <property type="match status" value="1"/>
</dbReference>
<evidence type="ECO:0000259" key="10">
    <source>
        <dbReference type="PROSITE" id="PS50089"/>
    </source>
</evidence>
<dbReference type="EC" id="2.3.2.31" evidence="2"/>
<evidence type="ECO:0000313" key="13">
    <source>
        <dbReference type="Proteomes" id="UP000282613"/>
    </source>
</evidence>
<evidence type="ECO:0000256" key="9">
    <source>
        <dbReference type="PROSITE-ProRule" id="PRU00175"/>
    </source>
</evidence>
<dbReference type="SUPFAM" id="SSF57850">
    <property type="entry name" value="RING/U-box"/>
    <property type="match status" value="3"/>
</dbReference>
<dbReference type="PROSITE" id="PS51873">
    <property type="entry name" value="TRIAD"/>
    <property type="match status" value="1"/>
</dbReference>
<dbReference type="PROSITE" id="PS00518">
    <property type="entry name" value="ZF_RING_1"/>
    <property type="match status" value="1"/>
</dbReference>
<dbReference type="OrthoDB" id="6250948at2759"/>
<evidence type="ECO:0000256" key="3">
    <source>
        <dbReference type="ARBA" id="ARBA00022679"/>
    </source>
</evidence>
<dbReference type="STRING" id="60517.A0A158R9L9"/>
<keyword evidence="6 9" id="KW-0863">Zinc-finger</keyword>
<reference evidence="12 13" key="2">
    <citation type="submission" date="2018-11" db="EMBL/GenBank/DDBJ databases">
        <authorList>
            <consortium name="Pathogen Informatics"/>
        </authorList>
    </citation>
    <scope>NUCLEOTIDE SEQUENCE [LARGE SCALE GENOMIC DNA]</scope>
</reference>
<dbReference type="InterPro" id="IPR002867">
    <property type="entry name" value="IBR_dom"/>
</dbReference>
<keyword evidence="4" id="KW-0479">Metal-binding</keyword>
<dbReference type="Pfam" id="PF00097">
    <property type="entry name" value="zf-C3HC4"/>
    <property type="match status" value="1"/>
</dbReference>
<dbReference type="InterPro" id="IPR018957">
    <property type="entry name" value="Znf_C3HC4_RING-type"/>
</dbReference>
<dbReference type="AlphaFoldDB" id="A0A158R9L9"/>
<dbReference type="Pfam" id="PF01485">
    <property type="entry name" value="IBR"/>
    <property type="match status" value="1"/>
</dbReference>
<evidence type="ECO:0000256" key="1">
    <source>
        <dbReference type="ARBA" id="ARBA00001798"/>
    </source>
</evidence>
<evidence type="ECO:0000256" key="4">
    <source>
        <dbReference type="ARBA" id="ARBA00022723"/>
    </source>
</evidence>
<name>A0A158R9L9_TAEAS</name>
<dbReference type="PROSITE" id="PS50089">
    <property type="entry name" value="ZF_RING_2"/>
    <property type="match status" value="1"/>
</dbReference>
<gene>
    <name evidence="12" type="ORF">TASK_LOCUS7456</name>
</gene>
<evidence type="ECO:0000256" key="2">
    <source>
        <dbReference type="ARBA" id="ARBA00012251"/>
    </source>
</evidence>
<dbReference type="SMART" id="SM00647">
    <property type="entry name" value="IBR"/>
    <property type="match status" value="2"/>
</dbReference>
<comment type="catalytic activity">
    <reaction evidence="1">
        <text>[E2 ubiquitin-conjugating enzyme]-S-ubiquitinyl-L-cysteine + [acceptor protein]-L-lysine = [E2 ubiquitin-conjugating enzyme]-L-cysteine + [acceptor protein]-N(6)-ubiquitinyl-L-lysine.</text>
        <dbReference type="EC" id="2.3.2.31"/>
    </reaction>
</comment>
<dbReference type="WBParaSite" id="TASK_0000745501-mRNA-1">
    <property type="protein sequence ID" value="TASK_0000745501-mRNA-1"/>
    <property type="gene ID" value="TASK_0000745501"/>
</dbReference>
<sequence>MDLVSECEMLQEFYGTDALYFKRCESGSIKGLFVLTPAVSCVYLKFRKSFPINTPILATEETSSEKDDGFSECKIDVLPRIFVNFCQNTDISYALSFTIHCDWLHLDQIKAIEERLESIYQEHIADFPLCSCFAFLEHELLAFLFPGADRPGLTMIFGSATPEATKIVNFIIHYNEQKLREISPEKIYTCEVCLDDVLGKQSFRFSACNHLFCRKCIRNTFESNLSSGLPGGSLRCLACDKEVAQFEARNIRALLSKELYERYESVLLARALDQMSDVAQCPRRDCQTSVVLLSPSLGKCSKCELCFCPKCRRTYHGESSCTSILPLGDITLEKVAEIFEGTDEELKQTLIGRFGENNLKTLLNEHYTLKYKAEKTQRCPKCQAYVQRMEGCNAMQCFLCGEVFCWLCLERLDAKRKYDHYGSGPCSGKLFDAHIIDENQNEVYRGD</sequence>
<proteinExistence type="predicted"/>
<feature type="domain" description="RING-type" evidence="10">
    <location>
        <begin position="190"/>
        <end position="240"/>
    </location>
</feature>
<keyword evidence="13" id="KW-1185">Reference proteome</keyword>
<dbReference type="InterPro" id="IPR031127">
    <property type="entry name" value="E3_UB_ligase_RBR"/>
</dbReference>
<evidence type="ECO:0000256" key="5">
    <source>
        <dbReference type="ARBA" id="ARBA00022737"/>
    </source>
</evidence>
<evidence type="ECO:0000256" key="7">
    <source>
        <dbReference type="ARBA" id="ARBA00022786"/>
    </source>
</evidence>
<dbReference type="GO" id="GO:0016567">
    <property type="term" value="P:protein ubiquitination"/>
    <property type="evidence" value="ECO:0007669"/>
    <property type="project" value="InterPro"/>
</dbReference>
<keyword evidence="8" id="KW-0862">Zinc</keyword>
<dbReference type="CDD" id="cd20341">
    <property type="entry name" value="BRcat_RBR_RNF14"/>
    <property type="match status" value="1"/>
</dbReference>
<dbReference type="EMBL" id="UYRS01018621">
    <property type="protein sequence ID" value="VDK38405.1"/>
    <property type="molecule type" value="Genomic_DNA"/>
</dbReference>
<evidence type="ECO:0000256" key="8">
    <source>
        <dbReference type="ARBA" id="ARBA00022833"/>
    </source>
</evidence>
<protein>
    <recommendedName>
        <fullName evidence="2">RBR-type E3 ubiquitin transferase</fullName>
        <ecNumber evidence="2">2.3.2.31</ecNumber>
    </recommendedName>
</protein>
<dbReference type="InterPro" id="IPR017907">
    <property type="entry name" value="Znf_RING_CS"/>
</dbReference>
<evidence type="ECO:0000313" key="14">
    <source>
        <dbReference type="WBParaSite" id="TASK_0000745501-mRNA-1"/>
    </source>
</evidence>
<dbReference type="Gene3D" id="1.20.120.1750">
    <property type="match status" value="1"/>
</dbReference>
<dbReference type="SMART" id="SM00184">
    <property type="entry name" value="RING"/>
    <property type="match status" value="1"/>
</dbReference>
<organism evidence="14">
    <name type="scientific">Taenia asiatica</name>
    <name type="common">Asian tapeworm</name>
    <dbReference type="NCBI Taxonomy" id="60517"/>
    <lineage>
        <taxon>Eukaryota</taxon>
        <taxon>Metazoa</taxon>
        <taxon>Spiralia</taxon>
        <taxon>Lophotrochozoa</taxon>
        <taxon>Platyhelminthes</taxon>
        <taxon>Cestoda</taxon>
        <taxon>Eucestoda</taxon>
        <taxon>Cyclophyllidea</taxon>
        <taxon>Taeniidae</taxon>
        <taxon>Taenia</taxon>
    </lineage>
</organism>
<dbReference type="GO" id="GO:0061630">
    <property type="term" value="F:ubiquitin protein ligase activity"/>
    <property type="evidence" value="ECO:0007669"/>
    <property type="project" value="UniProtKB-EC"/>
</dbReference>
<keyword evidence="5" id="KW-0677">Repeat</keyword>
<dbReference type="Gene3D" id="3.30.40.10">
    <property type="entry name" value="Zinc/RING finger domain, C3HC4 (zinc finger)"/>
    <property type="match status" value="1"/>
</dbReference>
<dbReference type="InterPro" id="IPR044066">
    <property type="entry name" value="TRIAD_supradom"/>
</dbReference>
<dbReference type="Pfam" id="PF22191">
    <property type="entry name" value="IBR_1"/>
    <property type="match status" value="1"/>
</dbReference>
<keyword evidence="3" id="KW-0808">Transferase</keyword>
<evidence type="ECO:0000259" key="11">
    <source>
        <dbReference type="PROSITE" id="PS51873"/>
    </source>
</evidence>
<dbReference type="Proteomes" id="UP000282613">
    <property type="component" value="Unassembled WGS sequence"/>
</dbReference>
<feature type="domain" description="RING-type" evidence="11">
    <location>
        <begin position="186"/>
        <end position="430"/>
    </location>
</feature>
<dbReference type="GO" id="GO:0008270">
    <property type="term" value="F:zinc ion binding"/>
    <property type="evidence" value="ECO:0007669"/>
    <property type="project" value="UniProtKB-KW"/>
</dbReference>
<keyword evidence="7" id="KW-0833">Ubl conjugation pathway</keyword>
<dbReference type="InterPro" id="IPR001841">
    <property type="entry name" value="Znf_RING"/>
</dbReference>
<evidence type="ECO:0000313" key="12">
    <source>
        <dbReference type="EMBL" id="VDK38405.1"/>
    </source>
</evidence>